<dbReference type="PROSITE" id="PS50089">
    <property type="entry name" value="ZF_RING_2"/>
    <property type="match status" value="1"/>
</dbReference>
<dbReference type="SUPFAM" id="SSF57850">
    <property type="entry name" value="RING/U-box"/>
    <property type="match status" value="1"/>
</dbReference>
<keyword evidence="1" id="KW-0863">Zinc-finger</keyword>
<dbReference type="AlphaFoldDB" id="A0A7J6W2M2"/>
<gene>
    <name evidence="3" type="ORF">FRX31_019058</name>
</gene>
<evidence type="ECO:0000313" key="4">
    <source>
        <dbReference type="Proteomes" id="UP000554482"/>
    </source>
</evidence>
<dbReference type="GO" id="GO:0008270">
    <property type="term" value="F:zinc ion binding"/>
    <property type="evidence" value="ECO:0007669"/>
    <property type="project" value="UniProtKB-KW"/>
</dbReference>
<dbReference type="OrthoDB" id="8062037at2759"/>
<proteinExistence type="predicted"/>
<dbReference type="Gene3D" id="3.30.40.10">
    <property type="entry name" value="Zinc/RING finger domain, C3HC4 (zinc finger)"/>
    <property type="match status" value="1"/>
</dbReference>
<feature type="domain" description="RING-type" evidence="2">
    <location>
        <begin position="205"/>
        <end position="247"/>
    </location>
</feature>
<sequence>MEIFLGQVTARAPAMNQARLDGFFGTIKTKLQQKFIDENYVSQGYICSDLELRVINQLLSYHDEHFNERVEGEVPNVSEIRLRWMNKLAIFAKSQLQGGEMVETSSIEEELQKLLTPIHKAWHGCYHCGSFFKRQDVLSLCPMCGGWLLVEVDSNVEDDDDDYEFMYTYAEAVPWEFERLTSGGVSALRSFEEFEVVDNIERKECPICIQSDEHVEDGWKLTFCKHIVGYSCLETWLGNRLTCPICRTEFPGDNYEGPLAELYGRSRNLRTANAELESLMRRL</sequence>
<organism evidence="3 4">
    <name type="scientific">Thalictrum thalictroides</name>
    <name type="common">Rue-anemone</name>
    <name type="synonym">Anemone thalictroides</name>
    <dbReference type="NCBI Taxonomy" id="46969"/>
    <lineage>
        <taxon>Eukaryota</taxon>
        <taxon>Viridiplantae</taxon>
        <taxon>Streptophyta</taxon>
        <taxon>Embryophyta</taxon>
        <taxon>Tracheophyta</taxon>
        <taxon>Spermatophyta</taxon>
        <taxon>Magnoliopsida</taxon>
        <taxon>Ranunculales</taxon>
        <taxon>Ranunculaceae</taxon>
        <taxon>Thalictroideae</taxon>
        <taxon>Thalictrum</taxon>
    </lineage>
</organism>
<comment type="caution">
    <text evidence="3">The sequence shown here is derived from an EMBL/GenBank/DDBJ whole genome shotgun (WGS) entry which is preliminary data.</text>
</comment>
<dbReference type="Proteomes" id="UP000554482">
    <property type="component" value="Unassembled WGS sequence"/>
</dbReference>
<evidence type="ECO:0000259" key="2">
    <source>
        <dbReference type="PROSITE" id="PS50089"/>
    </source>
</evidence>
<evidence type="ECO:0000313" key="3">
    <source>
        <dbReference type="EMBL" id="KAF5191353.1"/>
    </source>
</evidence>
<dbReference type="Pfam" id="PF13639">
    <property type="entry name" value="zf-RING_2"/>
    <property type="match status" value="1"/>
</dbReference>
<dbReference type="EMBL" id="JABWDY010022898">
    <property type="protein sequence ID" value="KAF5191353.1"/>
    <property type="molecule type" value="Genomic_DNA"/>
</dbReference>
<keyword evidence="1" id="KW-0479">Metal-binding</keyword>
<name>A0A7J6W2M2_THATH</name>
<dbReference type="InterPro" id="IPR001841">
    <property type="entry name" value="Znf_RING"/>
</dbReference>
<evidence type="ECO:0000256" key="1">
    <source>
        <dbReference type="PROSITE-ProRule" id="PRU00175"/>
    </source>
</evidence>
<keyword evidence="4" id="KW-1185">Reference proteome</keyword>
<accession>A0A7J6W2M2</accession>
<keyword evidence="1" id="KW-0862">Zinc</keyword>
<reference evidence="3 4" key="1">
    <citation type="submission" date="2020-06" db="EMBL/GenBank/DDBJ databases">
        <title>Transcriptomic and genomic resources for Thalictrum thalictroides and T. hernandezii: Facilitating candidate gene discovery in an emerging model plant lineage.</title>
        <authorList>
            <person name="Arias T."/>
            <person name="Riano-Pachon D.M."/>
            <person name="Di Stilio V.S."/>
        </authorList>
    </citation>
    <scope>NUCLEOTIDE SEQUENCE [LARGE SCALE GENOMIC DNA]</scope>
    <source>
        <strain evidence="4">cv. WT478/WT964</strain>
        <tissue evidence="3">Leaves</tissue>
    </source>
</reference>
<protein>
    <recommendedName>
        <fullName evidence="2">RING-type domain-containing protein</fullName>
    </recommendedName>
</protein>
<dbReference type="InterPro" id="IPR013083">
    <property type="entry name" value="Znf_RING/FYVE/PHD"/>
</dbReference>